<dbReference type="Pfam" id="PF00196">
    <property type="entry name" value="GerE"/>
    <property type="match status" value="1"/>
</dbReference>
<dbReference type="SUPFAM" id="SSF46894">
    <property type="entry name" value="C-terminal effector domain of the bipartite response regulators"/>
    <property type="match status" value="1"/>
</dbReference>
<dbReference type="EMBL" id="BMZA01000023">
    <property type="protein sequence ID" value="GGZ15803.1"/>
    <property type="molecule type" value="Genomic_DNA"/>
</dbReference>
<organism evidence="5 6">
    <name type="scientific">Novosphingobium colocasiae</name>
    <dbReference type="NCBI Taxonomy" id="1256513"/>
    <lineage>
        <taxon>Bacteria</taxon>
        <taxon>Pseudomonadati</taxon>
        <taxon>Pseudomonadota</taxon>
        <taxon>Alphaproteobacteria</taxon>
        <taxon>Sphingomonadales</taxon>
        <taxon>Sphingomonadaceae</taxon>
        <taxon>Novosphingobium</taxon>
    </lineage>
</organism>
<name>A0A918PNI0_9SPHN</name>
<keyword evidence="6" id="KW-1185">Reference proteome</keyword>
<evidence type="ECO:0000259" key="4">
    <source>
        <dbReference type="PROSITE" id="PS00622"/>
    </source>
</evidence>
<reference evidence="5" key="2">
    <citation type="submission" date="2020-09" db="EMBL/GenBank/DDBJ databases">
        <authorList>
            <person name="Sun Q."/>
            <person name="Kim S."/>
        </authorList>
    </citation>
    <scope>NUCLEOTIDE SEQUENCE</scope>
    <source>
        <strain evidence="5">KCTC 32255</strain>
    </source>
</reference>
<keyword evidence="2" id="KW-0238">DNA-binding</keyword>
<dbReference type="PRINTS" id="PR00038">
    <property type="entry name" value="HTHLUXR"/>
</dbReference>
<evidence type="ECO:0000256" key="1">
    <source>
        <dbReference type="ARBA" id="ARBA00023015"/>
    </source>
</evidence>
<dbReference type="Gene3D" id="1.10.10.10">
    <property type="entry name" value="Winged helix-like DNA-binding domain superfamily/Winged helix DNA-binding domain"/>
    <property type="match status" value="1"/>
</dbReference>
<evidence type="ECO:0000313" key="6">
    <source>
        <dbReference type="Proteomes" id="UP000648075"/>
    </source>
</evidence>
<dbReference type="PANTHER" id="PTHR44688">
    <property type="entry name" value="DNA-BINDING TRANSCRIPTIONAL ACTIVATOR DEVR_DOSR"/>
    <property type="match status" value="1"/>
</dbReference>
<dbReference type="GO" id="GO:0006355">
    <property type="term" value="P:regulation of DNA-templated transcription"/>
    <property type="evidence" value="ECO:0007669"/>
    <property type="project" value="InterPro"/>
</dbReference>
<evidence type="ECO:0000313" key="5">
    <source>
        <dbReference type="EMBL" id="GGZ15803.1"/>
    </source>
</evidence>
<reference evidence="5" key="1">
    <citation type="journal article" date="2014" name="Int. J. Syst. Evol. Microbiol.">
        <title>Complete genome sequence of Corynebacterium casei LMG S-19264T (=DSM 44701T), isolated from a smear-ripened cheese.</title>
        <authorList>
            <consortium name="US DOE Joint Genome Institute (JGI-PGF)"/>
            <person name="Walter F."/>
            <person name="Albersmeier A."/>
            <person name="Kalinowski J."/>
            <person name="Ruckert C."/>
        </authorList>
    </citation>
    <scope>NUCLEOTIDE SEQUENCE</scope>
    <source>
        <strain evidence="5">KCTC 32255</strain>
    </source>
</reference>
<feature type="domain" description="HTH luxR-type" evidence="4">
    <location>
        <begin position="74"/>
        <end position="101"/>
    </location>
</feature>
<dbReference type="AlphaFoldDB" id="A0A918PNI0"/>
<proteinExistence type="predicted"/>
<accession>A0A918PNI0</accession>
<dbReference type="InterPro" id="IPR000792">
    <property type="entry name" value="Tscrpt_reg_LuxR_C"/>
</dbReference>
<comment type="caution">
    <text evidence="5">The sequence shown here is derived from an EMBL/GenBank/DDBJ whole genome shotgun (WGS) entry which is preliminary data.</text>
</comment>
<dbReference type="GO" id="GO:0003677">
    <property type="term" value="F:DNA binding"/>
    <property type="evidence" value="ECO:0007669"/>
    <property type="project" value="UniProtKB-KW"/>
</dbReference>
<gene>
    <name evidence="5" type="ORF">GCM10011614_33340</name>
</gene>
<dbReference type="SMART" id="SM00421">
    <property type="entry name" value="HTH_LUXR"/>
    <property type="match status" value="1"/>
</dbReference>
<dbReference type="Proteomes" id="UP000648075">
    <property type="component" value="Unassembled WGS sequence"/>
</dbReference>
<protein>
    <recommendedName>
        <fullName evidence="4">HTH luxR-type domain-containing protein</fullName>
    </recommendedName>
</protein>
<dbReference type="InterPro" id="IPR016032">
    <property type="entry name" value="Sig_transdc_resp-reg_C-effctor"/>
</dbReference>
<evidence type="ECO:0000256" key="3">
    <source>
        <dbReference type="ARBA" id="ARBA00023163"/>
    </source>
</evidence>
<dbReference type="PANTHER" id="PTHR44688:SF16">
    <property type="entry name" value="DNA-BINDING TRANSCRIPTIONAL ACTIVATOR DEVR_DOSR"/>
    <property type="match status" value="1"/>
</dbReference>
<dbReference type="PROSITE" id="PS00622">
    <property type="entry name" value="HTH_LUXR_1"/>
    <property type="match status" value="1"/>
</dbReference>
<dbReference type="InterPro" id="IPR036388">
    <property type="entry name" value="WH-like_DNA-bd_sf"/>
</dbReference>
<keyword evidence="3" id="KW-0804">Transcription</keyword>
<keyword evidence="1" id="KW-0805">Transcription regulation</keyword>
<evidence type="ECO:0000256" key="2">
    <source>
        <dbReference type="ARBA" id="ARBA00023125"/>
    </source>
</evidence>
<sequence>MRVVAGFMVKALHRHSEIAVRTSDPARLSFVHAPANMPGKLRQRTLEYLREVLMEGPGKLSHREAEICAGIIMGYSTEAIGLNCMISVNTVATHRKRAYAKLGISSQNELFLRYFSAVRRFQSDLEE</sequence>